<sequence>MVMVHRAVHHGPAVLLSLVQGMGVRRLVRGDGSGGLRLVEVIQRLLRGAPLRSHDVVGPGERHVQDLRGREVLRVGLIQVIVALRVLCDTVVGAHGNLRRGHTCDLEAALLFYLGSDRLRGLRMQIQAVGWSMVGTRG</sequence>
<evidence type="ECO:0000313" key="2">
    <source>
        <dbReference type="Proteomes" id="UP000314294"/>
    </source>
</evidence>
<dbReference type="Proteomes" id="UP000314294">
    <property type="component" value="Unassembled WGS sequence"/>
</dbReference>
<comment type="caution">
    <text evidence="1">The sequence shown here is derived from an EMBL/GenBank/DDBJ whole genome shotgun (WGS) entry which is preliminary data.</text>
</comment>
<organism evidence="1 2">
    <name type="scientific">Liparis tanakae</name>
    <name type="common">Tanaka's snailfish</name>
    <dbReference type="NCBI Taxonomy" id="230148"/>
    <lineage>
        <taxon>Eukaryota</taxon>
        <taxon>Metazoa</taxon>
        <taxon>Chordata</taxon>
        <taxon>Craniata</taxon>
        <taxon>Vertebrata</taxon>
        <taxon>Euteleostomi</taxon>
        <taxon>Actinopterygii</taxon>
        <taxon>Neopterygii</taxon>
        <taxon>Teleostei</taxon>
        <taxon>Neoteleostei</taxon>
        <taxon>Acanthomorphata</taxon>
        <taxon>Eupercaria</taxon>
        <taxon>Perciformes</taxon>
        <taxon>Cottioidei</taxon>
        <taxon>Cottales</taxon>
        <taxon>Liparidae</taxon>
        <taxon>Liparis</taxon>
    </lineage>
</organism>
<protein>
    <submittedName>
        <fullName evidence="1">Uncharacterized protein</fullName>
    </submittedName>
</protein>
<keyword evidence="2" id="KW-1185">Reference proteome</keyword>
<proteinExistence type="predicted"/>
<gene>
    <name evidence="1" type="ORF">EYF80_010359</name>
</gene>
<dbReference type="EMBL" id="SRLO01000065">
    <property type="protein sequence ID" value="TNN79335.1"/>
    <property type="molecule type" value="Genomic_DNA"/>
</dbReference>
<dbReference type="AlphaFoldDB" id="A0A4Z2INA3"/>
<name>A0A4Z2INA3_9TELE</name>
<accession>A0A4Z2INA3</accession>
<evidence type="ECO:0000313" key="1">
    <source>
        <dbReference type="EMBL" id="TNN79335.1"/>
    </source>
</evidence>
<reference evidence="1 2" key="1">
    <citation type="submission" date="2019-03" db="EMBL/GenBank/DDBJ databases">
        <title>First draft genome of Liparis tanakae, snailfish: a comprehensive survey of snailfish specific genes.</title>
        <authorList>
            <person name="Kim W."/>
            <person name="Song I."/>
            <person name="Jeong J.-H."/>
            <person name="Kim D."/>
            <person name="Kim S."/>
            <person name="Ryu S."/>
            <person name="Song J.Y."/>
            <person name="Lee S.K."/>
        </authorList>
    </citation>
    <scope>NUCLEOTIDE SEQUENCE [LARGE SCALE GENOMIC DNA]</scope>
    <source>
        <tissue evidence="1">Muscle</tissue>
    </source>
</reference>